<dbReference type="Gene3D" id="1.10.510.10">
    <property type="entry name" value="Transferase(Phosphotransferase) domain 1"/>
    <property type="match status" value="1"/>
</dbReference>
<evidence type="ECO:0000259" key="1">
    <source>
        <dbReference type="PROSITE" id="PS50011"/>
    </source>
</evidence>
<dbReference type="STRING" id="47427.A0A2H3CP56"/>
<gene>
    <name evidence="2" type="ORF">ARMGADRAFT_949982</name>
</gene>
<dbReference type="GO" id="GO:0004672">
    <property type="term" value="F:protein kinase activity"/>
    <property type="evidence" value="ECO:0007669"/>
    <property type="project" value="InterPro"/>
</dbReference>
<dbReference type="Pfam" id="PF00069">
    <property type="entry name" value="Pkinase"/>
    <property type="match status" value="1"/>
</dbReference>
<dbReference type="SUPFAM" id="SSF56112">
    <property type="entry name" value="Protein kinase-like (PK-like)"/>
    <property type="match status" value="1"/>
</dbReference>
<keyword evidence="3" id="KW-1185">Reference proteome</keyword>
<accession>A0A2H3CP56</accession>
<dbReference type="OMA" id="IRIVSME"/>
<dbReference type="Proteomes" id="UP000217790">
    <property type="component" value="Unassembled WGS sequence"/>
</dbReference>
<dbReference type="GO" id="GO:0005524">
    <property type="term" value="F:ATP binding"/>
    <property type="evidence" value="ECO:0007669"/>
    <property type="project" value="InterPro"/>
</dbReference>
<evidence type="ECO:0000313" key="3">
    <source>
        <dbReference type="Proteomes" id="UP000217790"/>
    </source>
</evidence>
<evidence type="ECO:0000313" key="2">
    <source>
        <dbReference type="EMBL" id="PBK80178.1"/>
    </source>
</evidence>
<sequence>MNVCYCPRGGDKLLRVMVHKNVGQNDLNIVRSLSRSRHILTENNHILPLLDELHFGNIVFGVFPLLKGPNLSGAMHLGSLNSVDHIMHLLLQAFEGVAYLHRNGIAHRDLFLSNFIMEWYPQSGYKVFTRPRVYIIDFETAIQFSNDEKERVTNTFPVPDRSWYQRPLAPELEIPDTVYCPFRLDVWQLATDILRFKARTCLRCTCVGLPSAVEVFQTMSVDDPGKRPDIHEALDALAKCVESVPPSDLIAMKMLDSDESYTEGLR</sequence>
<dbReference type="PANTHER" id="PTHR44167">
    <property type="entry name" value="OVARIAN-SPECIFIC SERINE/THREONINE-PROTEIN KINASE LOK-RELATED"/>
    <property type="match status" value="1"/>
</dbReference>
<dbReference type="InParanoid" id="A0A2H3CP56"/>
<feature type="domain" description="Protein kinase" evidence="1">
    <location>
        <begin position="1"/>
        <end position="262"/>
    </location>
</feature>
<protein>
    <recommendedName>
        <fullName evidence="1">Protein kinase domain-containing protein</fullName>
    </recommendedName>
</protein>
<dbReference type="PROSITE" id="PS50011">
    <property type="entry name" value="PROTEIN_KINASE_DOM"/>
    <property type="match status" value="1"/>
</dbReference>
<dbReference type="EMBL" id="KZ293751">
    <property type="protein sequence ID" value="PBK80178.1"/>
    <property type="molecule type" value="Genomic_DNA"/>
</dbReference>
<dbReference type="InterPro" id="IPR011009">
    <property type="entry name" value="Kinase-like_dom_sf"/>
</dbReference>
<name>A0A2H3CP56_ARMGA</name>
<dbReference type="AlphaFoldDB" id="A0A2H3CP56"/>
<dbReference type="SMART" id="SM00220">
    <property type="entry name" value="S_TKc"/>
    <property type="match status" value="1"/>
</dbReference>
<dbReference type="PANTHER" id="PTHR44167:SF24">
    <property type="entry name" value="SERINE_THREONINE-PROTEIN KINASE CHK2"/>
    <property type="match status" value="1"/>
</dbReference>
<reference evidence="3" key="1">
    <citation type="journal article" date="2017" name="Nat. Ecol. Evol.">
        <title>Genome expansion and lineage-specific genetic innovations in the forest pathogenic fungi Armillaria.</title>
        <authorList>
            <person name="Sipos G."/>
            <person name="Prasanna A.N."/>
            <person name="Walter M.C."/>
            <person name="O'Connor E."/>
            <person name="Balint B."/>
            <person name="Krizsan K."/>
            <person name="Kiss B."/>
            <person name="Hess J."/>
            <person name="Varga T."/>
            <person name="Slot J."/>
            <person name="Riley R."/>
            <person name="Boka B."/>
            <person name="Rigling D."/>
            <person name="Barry K."/>
            <person name="Lee J."/>
            <person name="Mihaltcheva S."/>
            <person name="LaButti K."/>
            <person name="Lipzen A."/>
            <person name="Waldron R."/>
            <person name="Moloney N.M."/>
            <person name="Sperisen C."/>
            <person name="Kredics L."/>
            <person name="Vagvoelgyi C."/>
            <person name="Patrignani A."/>
            <person name="Fitzpatrick D."/>
            <person name="Nagy I."/>
            <person name="Doyle S."/>
            <person name="Anderson J.B."/>
            <person name="Grigoriev I.V."/>
            <person name="Gueldener U."/>
            <person name="Muensterkoetter M."/>
            <person name="Nagy L.G."/>
        </authorList>
    </citation>
    <scope>NUCLEOTIDE SEQUENCE [LARGE SCALE GENOMIC DNA]</scope>
    <source>
        <strain evidence="3">Ar21-2</strain>
    </source>
</reference>
<dbReference type="OrthoDB" id="2985259at2759"/>
<proteinExistence type="predicted"/>
<dbReference type="InterPro" id="IPR000719">
    <property type="entry name" value="Prot_kinase_dom"/>
</dbReference>
<organism evidence="2 3">
    <name type="scientific">Armillaria gallica</name>
    <name type="common">Bulbous honey fungus</name>
    <name type="synonym">Armillaria bulbosa</name>
    <dbReference type="NCBI Taxonomy" id="47427"/>
    <lineage>
        <taxon>Eukaryota</taxon>
        <taxon>Fungi</taxon>
        <taxon>Dikarya</taxon>
        <taxon>Basidiomycota</taxon>
        <taxon>Agaricomycotina</taxon>
        <taxon>Agaricomycetes</taxon>
        <taxon>Agaricomycetidae</taxon>
        <taxon>Agaricales</taxon>
        <taxon>Marasmiineae</taxon>
        <taxon>Physalacriaceae</taxon>
        <taxon>Armillaria</taxon>
    </lineage>
</organism>